<feature type="transmembrane region" description="Helical" evidence="7">
    <location>
        <begin position="283"/>
        <end position="303"/>
    </location>
</feature>
<proteinExistence type="inferred from homology"/>
<dbReference type="InterPro" id="IPR002523">
    <property type="entry name" value="MgTranspt_CorA/ZnTranspt_ZntB"/>
</dbReference>
<dbReference type="OrthoDB" id="9803416at2"/>
<dbReference type="PANTHER" id="PTHR47891:SF2">
    <property type="entry name" value="MAGNESIUM AND COBALT TRANSPORTER"/>
    <property type="match status" value="1"/>
</dbReference>
<evidence type="ECO:0000313" key="8">
    <source>
        <dbReference type="EMBL" id="AOA59570.1"/>
    </source>
</evidence>
<keyword evidence="3 7" id="KW-0812">Transmembrane</keyword>
<evidence type="ECO:0000256" key="3">
    <source>
        <dbReference type="ARBA" id="ARBA00022692"/>
    </source>
</evidence>
<dbReference type="STRING" id="1789224.BFG52_15270"/>
<evidence type="ECO:0000256" key="6">
    <source>
        <dbReference type="SAM" id="Coils"/>
    </source>
</evidence>
<reference evidence="8 9" key="1">
    <citation type="submission" date="2016-08" db="EMBL/GenBank/DDBJ databases">
        <authorList>
            <person name="Seilhamer J.J."/>
        </authorList>
    </citation>
    <scope>NUCLEOTIDE SEQUENCE [LARGE SCALE GENOMIC DNA]</scope>
    <source>
        <strain evidence="8 9">BRTC-1</strain>
    </source>
</reference>
<dbReference type="EMBL" id="CP016895">
    <property type="protein sequence ID" value="AOA59570.1"/>
    <property type="molecule type" value="Genomic_DNA"/>
</dbReference>
<evidence type="ECO:0000256" key="5">
    <source>
        <dbReference type="ARBA" id="ARBA00023136"/>
    </source>
</evidence>
<dbReference type="RefSeq" id="WP_067558166.1">
    <property type="nucleotide sequence ID" value="NZ_CP016895.1"/>
</dbReference>
<dbReference type="Gene3D" id="1.20.58.340">
    <property type="entry name" value="Magnesium transport protein CorA, transmembrane region"/>
    <property type="match status" value="2"/>
</dbReference>
<keyword evidence="6" id="KW-0175">Coiled coil</keyword>
<evidence type="ECO:0000256" key="4">
    <source>
        <dbReference type="ARBA" id="ARBA00022989"/>
    </source>
</evidence>
<dbReference type="InterPro" id="IPR045861">
    <property type="entry name" value="CorA_cytoplasmic_dom"/>
</dbReference>
<dbReference type="InterPro" id="IPR045863">
    <property type="entry name" value="CorA_TM1_TM2"/>
</dbReference>
<evidence type="ECO:0000256" key="2">
    <source>
        <dbReference type="ARBA" id="ARBA00009765"/>
    </source>
</evidence>
<protein>
    <recommendedName>
        <fullName evidence="10">Magnesium transporter</fullName>
    </recommendedName>
</protein>
<keyword evidence="9" id="KW-1185">Reference proteome</keyword>
<dbReference type="AlphaFoldDB" id="A0A1B2M2Z4"/>
<dbReference type="KEGG" id="ala:BFG52_15270"/>
<comment type="similarity">
    <text evidence="2">Belongs to the CorA metal ion transporter (MIT) (TC 1.A.35) family.</text>
</comment>
<name>A0A1B2M2Z4_9GAMM</name>
<evidence type="ECO:0000256" key="7">
    <source>
        <dbReference type="SAM" id="Phobius"/>
    </source>
</evidence>
<feature type="transmembrane region" description="Helical" evidence="7">
    <location>
        <begin position="251"/>
        <end position="271"/>
    </location>
</feature>
<evidence type="ECO:0000256" key="1">
    <source>
        <dbReference type="ARBA" id="ARBA00004141"/>
    </source>
</evidence>
<evidence type="ECO:0000313" key="9">
    <source>
        <dbReference type="Proteomes" id="UP000093391"/>
    </source>
</evidence>
<keyword evidence="5 7" id="KW-0472">Membrane</keyword>
<feature type="coiled-coil region" evidence="6">
    <location>
        <begin position="136"/>
        <end position="163"/>
    </location>
</feature>
<dbReference type="GO" id="GO:0046873">
    <property type="term" value="F:metal ion transmembrane transporter activity"/>
    <property type="evidence" value="ECO:0007669"/>
    <property type="project" value="InterPro"/>
</dbReference>
<dbReference type="Proteomes" id="UP000093391">
    <property type="component" value="Chromosome"/>
</dbReference>
<dbReference type="SUPFAM" id="SSF144083">
    <property type="entry name" value="Magnesium transport protein CorA, transmembrane region"/>
    <property type="match status" value="1"/>
</dbReference>
<dbReference type="Pfam" id="PF01544">
    <property type="entry name" value="CorA"/>
    <property type="match status" value="1"/>
</dbReference>
<dbReference type="GO" id="GO:0016020">
    <property type="term" value="C:membrane"/>
    <property type="evidence" value="ECO:0007669"/>
    <property type="project" value="UniProtKB-SubCell"/>
</dbReference>
<dbReference type="CDD" id="cd12827">
    <property type="entry name" value="EcCorA_ZntB-like_u2"/>
    <property type="match status" value="1"/>
</dbReference>
<accession>A0A1B2M2Z4</accession>
<sequence>MIHIYRHDRSQHNSLAWYRSITPTRQHTQNLIADYNIPASFISAAIDPDERPRIEQQGECVLLILHIPYTDPDVMQHADAVKYRTVPFSMILTADHFITLCKKDAALGPDFFTHSSLLHNQPQPAQVAMTVIANTAEHFVQAIQNIEQAIQQAEAELVQSYRNQELYALLYLNESLLYINSSLKQLIQVLSKAELQHAILHSDYDHALYRQSLIEFEQVAAVAKINQLNLNNVMDAYGNIIQNNVSHVVKLLTAITIVLSIPTLIASIYGMNVPLPFQEAEYAFNYLVIAMCLCSALVAYYFYKKRYF</sequence>
<evidence type="ECO:0008006" key="10">
    <source>
        <dbReference type="Google" id="ProtNLM"/>
    </source>
</evidence>
<organism evidence="8 9">
    <name type="scientific">Acinetobacter larvae</name>
    <dbReference type="NCBI Taxonomy" id="1789224"/>
    <lineage>
        <taxon>Bacteria</taxon>
        <taxon>Pseudomonadati</taxon>
        <taxon>Pseudomonadota</taxon>
        <taxon>Gammaproteobacteria</taxon>
        <taxon>Moraxellales</taxon>
        <taxon>Moraxellaceae</taxon>
        <taxon>Acinetobacter</taxon>
    </lineage>
</organism>
<comment type="subcellular location">
    <subcellularLocation>
        <location evidence="1">Membrane</location>
        <topology evidence="1">Multi-pass membrane protein</topology>
    </subcellularLocation>
</comment>
<dbReference type="PANTHER" id="PTHR47891">
    <property type="entry name" value="TRANSPORTER-RELATED"/>
    <property type="match status" value="1"/>
</dbReference>
<gene>
    <name evidence="8" type="ORF">BFG52_15270</name>
</gene>
<dbReference type="InterPro" id="IPR047199">
    <property type="entry name" value="CorA-like"/>
</dbReference>
<dbReference type="Gene3D" id="3.30.460.20">
    <property type="entry name" value="CorA soluble domain-like"/>
    <property type="match status" value="1"/>
</dbReference>
<keyword evidence="4 7" id="KW-1133">Transmembrane helix</keyword>
<dbReference type="SUPFAM" id="SSF143865">
    <property type="entry name" value="CorA soluble domain-like"/>
    <property type="match status" value="1"/>
</dbReference>